<sequence>MEDRLELMKKYANYYRPERFTYLIISILVFIVLLFFVVYQIWNDKTNLGQTLSLMSAFFGTGGILTYSISQLFKFMDKVDENIGRYYSDNAGKPEIN</sequence>
<protein>
    <submittedName>
        <fullName evidence="2">Uncharacterized protein</fullName>
    </submittedName>
</protein>
<dbReference type="EMBL" id="FRAM01000003">
    <property type="protein sequence ID" value="SHK52345.1"/>
    <property type="molecule type" value="Genomic_DNA"/>
</dbReference>
<organism evidence="2 3">
    <name type="scientific">Epilithonimonas mollis</name>
    <dbReference type="NCBI Taxonomy" id="216903"/>
    <lineage>
        <taxon>Bacteria</taxon>
        <taxon>Pseudomonadati</taxon>
        <taxon>Bacteroidota</taxon>
        <taxon>Flavobacteriia</taxon>
        <taxon>Flavobacteriales</taxon>
        <taxon>Weeksellaceae</taxon>
        <taxon>Chryseobacterium group</taxon>
        <taxon>Epilithonimonas</taxon>
    </lineage>
</organism>
<keyword evidence="1" id="KW-0812">Transmembrane</keyword>
<feature type="transmembrane region" description="Helical" evidence="1">
    <location>
        <begin position="48"/>
        <end position="69"/>
    </location>
</feature>
<feature type="transmembrane region" description="Helical" evidence="1">
    <location>
        <begin position="20"/>
        <end position="42"/>
    </location>
</feature>
<gene>
    <name evidence="2" type="ORF">SAMN05444371_2661</name>
</gene>
<dbReference type="Proteomes" id="UP000184498">
    <property type="component" value="Unassembled WGS sequence"/>
</dbReference>
<proteinExistence type="predicted"/>
<dbReference type="STRING" id="216903.SAMN05444371_2661"/>
<dbReference type="AlphaFoldDB" id="A0A1M6T5U3"/>
<keyword evidence="1" id="KW-0472">Membrane</keyword>
<evidence type="ECO:0000313" key="3">
    <source>
        <dbReference type="Proteomes" id="UP000184498"/>
    </source>
</evidence>
<evidence type="ECO:0000256" key="1">
    <source>
        <dbReference type="SAM" id="Phobius"/>
    </source>
</evidence>
<reference evidence="3" key="1">
    <citation type="submission" date="2016-11" db="EMBL/GenBank/DDBJ databases">
        <authorList>
            <person name="Varghese N."/>
            <person name="Submissions S."/>
        </authorList>
    </citation>
    <scope>NUCLEOTIDE SEQUENCE [LARGE SCALE GENOMIC DNA]</scope>
    <source>
        <strain evidence="3">DSM 18016</strain>
    </source>
</reference>
<evidence type="ECO:0000313" key="2">
    <source>
        <dbReference type="EMBL" id="SHK52345.1"/>
    </source>
</evidence>
<accession>A0A1M6T5U3</accession>
<dbReference type="RefSeq" id="WP_072998861.1">
    <property type="nucleotide sequence ID" value="NZ_FRAM01000003.1"/>
</dbReference>
<keyword evidence="3" id="KW-1185">Reference proteome</keyword>
<name>A0A1M6T5U3_9FLAO</name>
<keyword evidence="1" id="KW-1133">Transmembrane helix</keyword>